<proteinExistence type="predicted"/>
<dbReference type="GO" id="GO:0008168">
    <property type="term" value="F:methyltransferase activity"/>
    <property type="evidence" value="ECO:0007669"/>
    <property type="project" value="UniProtKB-KW"/>
</dbReference>
<protein>
    <submittedName>
        <fullName evidence="1">Ubiquinone/menaquinone biosynthesis C-methylase UbiE</fullName>
    </submittedName>
</protein>
<evidence type="ECO:0000313" key="2">
    <source>
        <dbReference type="Proteomes" id="UP000198790"/>
    </source>
</evidence>
<accession>A0A1I0WSI1</accession>
<dbReference type="GO" id="GO:0032259">
    <property type="term" value="P:methylation"/>
    <property type="evidence" value="ECO:0007669"/>
    <property type="project" value="UniProtKB-KW"/>
</dbReference>
<dbReference type="STRING" id="237018.SAMN04489723_102283"/>
<dbReference type="SUPFAM" id="SSF53335">
    <property type="entry name" value="S-adenosyl-L-methionine-dependent methyltransferases"/>
    <property type="match status" value="1"/>
</dbReference>
<sequence length="219" mass="25713">MKITPLAYLRVKTLIYSFKLVKDHYSFLAPFYNHLTKLVFGDQLMLAKAHFVEELSSKKILIIGGGDGLDYLGFQAQLSGEYWEISHAMLSKAKVNLVKSSLTYHLDFFQAEKGKLFDEVWLHFVLDTMKDEEIHSLLGEIRKSIKPAGRIYLSDFFAPKNFYQRFMHRSMITFFRLVTKHKRASIPDYEKIFLANNWKKNSEKKFLKGWVKAQIWQSN</sequence>
<dbReference type="Proteomes" id="UP000198790">
    <property type="component" value="Unassembled WGS sequence"/>
</dbReference>
<reference evidence="1 2" key="1">
    <citation type="submission" date="2016-10" db="EMBL/GenBank/DDBJ databases">
        <authorList>
            <person name="de Groot N.N."/>
        </authorList>
    </citation>
    <scope>NUCLEOTIDE SEQUENCE [LARGE SCALE GENOMIC DNA]</scope>
    <source>
        <strain evidence="1 2">DSM 23399</strain>
    </source>
</reference>
<dbReference type="AlphaFoldDB" id="A0A1I0WSI1"/>
<organism evidence="1 2">
    <name type="scientific">Algoriphagus aquimarinus</name>
    <dbReference type="NCBI Taxonomy" id="237018"/>
    <lineage>
        <taxon>Bacteria</taxon>
        <taxon>Pseudomonadati</taxon>
        <taxon>Bacteroidota</taxon>
        <taxon>Cytophagia</taxon>
        <taxon>Cytophagales</taxon>
        <taxon>Cyclobacteriaceae</taxon>
        <taxon>Algoriphagus</taxon>
    </lineage>
</organism>
<keyword evidence="2" id="KW-1185">Reference proteome</keyword>
<dbReference type="Gene3D" id="3.40.50.150">
    <property type="entry name" value="Vaccinia Virus protein VP39"/>
    <property type="match status" value="1"/>
</dbReference>
<keyword evidence="1" id="KW-0489">Methyltransferase</keyword>
<evidence type="ECO:0000313" key="1">
    <source>
        <dbReference type="EMBL" id="SFA91377.1"/>
    </source>
</evidence>
<name>A0A1I0WSI1_9BACT</name>
<dbReference type="InterPro" id="IPR029063">
    <property type="entry name" value="SAM-dependent_MTases_sf"/>
</dbReference>
<dbReference type="EMBL" id="FOKK01000002">
    <property type="protein sequence ID" value="SFA91377.1"/>
    <property type="molecule type" value="Genomic_DNA"/>
</dbReference>
<keyword evidence="1" id="KW-0830">Ubiquinone</keyword>
<gene>
    <name evidence="1" type="ORF">SAMN04489723_102283</name>
</gene>
<keyword evidence="1" id="KW-0808">Transferase</keyword>